<sequence length="186" mass="20668">MTFDEYFKNRTGKGIDYDGNYGVQCFDLANDYSVKVVGGKQFVGMGAYEIYTNYANQPAHELYERIPNTPDFVPKKGDIMVWGQGLGKWGHVAICTGKGDTSWFESYDQNWTGRNDPVTLIKHNYNSVLGVLRPKDQSKVTGVKSAKKVEKPKPKELKGDLNGDGKVNVADVALLAAHVKGEKMLE</sequence>
<dbReference type="InterPro" id="IPR038765">
    <property type="entry name" value="Papain-like_cys_pep_sf"/>
</dbReference>
<feature type="compositionally biased region" description="Basic and acidic residues" evidence="1">
    <location>
        <begin position="147"/>
        <end position="162"/>
    </location>
</feature>
<name>A0A011V612_RUMAL</name>
<dbReference type="AlphaFoldDB" id="A0A011V612"/>
<comment type="caution">
    <text evidence="3">The sequence shown here is derived from an EMBL/GenBank/DDBJ whole genome shotgun (WGS) entry which is preliminary data.</text>
</comment>
<dbReference type="Gene3D" id="3.90.1720.10">
    <property type="entry name" value="endopeptidase domain like (from Nostoc punctiforme)"/>
    <property type="match status" value="1"/>
</dbReference>
<dbReference type="OrthoDB" id="275270at2"/>
<dbReference type="RefSeq" id="WP_051506284.1">
    <property type="nucleotide sequence ID" value="NZ_JEOB01000001.1"/>
</dbReference>
<protein>
    <recommendedName>
        <fullName evidence="2">Peptidase C51 domain-containing protein</fullName>
    </recommendedName>
</protein>
<evidence type="ECO:0000313" key="4">
    <source>
        <dbReference type="Proteomes" id="UP000021369"/>
    </source>
</evidence>
<reference evidence="3 4" key="1">
    <citation type="submission" date="2013-06" db="EMBL/GenBank/DDBJ databases">
        <title>Rumen cellulosomics: divergent fiber-degrading strategies revealed by comparative genome-wide analysis of six Ruminococcal strains.</title>
        <authorList>
            <person name="Dassa B."/>
            <person name="Borovok I."/>
            <person name="Lamed R."/>
            <person name="Flint H."/>
            <person name="Yeoman C.J."/>
            <person name="White B."/>
            <person name="Bayer E.A."/>
        </authorList>
    </citation>
    <scope>NUCLEOTIDE SEQUENCE [LARGE SCALE GENOMIC DNA]</scope>
    <source>
        <strain evidence="3 4">SY3</strain>
    </source>
</reference>
<evidence type="ECO:0000313" key="3">
    <source>
        <dbReference type="EMBL" id="EXM40962.1"/>
    </source>
</evidence>
<dbReference type="InterPro" id="IPR018247">
    <property type="entry name" value="EF_Hand_1_Ca_BS"/>
</dbReference>
<feature type="region of interest" description="Disordered" evidence="1">
    <location>
        <begin position="140"/>
        <end position="162"/>
    </location>
</feature>
<organism evidence="3 4">
    <name type="scientific">Ruminococcus albus SY3</name>
    <dbReference type="NCBI Taxonomy" id="1341156"/>
    <lineage>
        <taxon>Bacteria</taxon>
        <taxon>Bacillati</taxon>
        <taxon>Bacillota</taxon>
        <taxon>Clostridia</taxon>
        <taxon>Eubacteriales</taxon>
        <taxon>Oscillospiraceae</taxon>
        <taxon>Ruminococcus</taxon>
    </lineage>
</organism>
<keyword evidence="4" id="KW-1185">Reference proteome</keyword>
<dbReference type="PATRIC" id="fig|1341156.4.peg.65"/>
<dbReference type="InterPro" id="IPR007921">
    <property type="entry name" value="CHAP_dom"/>
</dbReference>
<accession>A0A011V612</accession>
<dbReference type="EMBL" id="JEOB01000001">
    <property type="protein sequence ID" value="EXM40962.1"/>
    <property type="molecule type" value="Genomic_DNA"/>
</dbReference>
<evidence type="ECO:0000259" key="2">
    <source>
        <dbReference type="PROSITE" id="PS50911"/>
    </source>
</evidence>
<dbReference type="PROSITE" id="PS00018">
    <property type="entry name" value="EF_HAND_1"/>
    <property type="match status" value="1"/>
</dbReference>
<dbReference type="Pfam" id="PF05257">
    <property type="entry name" value="CHAP"/>
    <property type="match status" value="1"/>
</dbReference>
<dbReference type="Gene3D" id="1.10.1330.10">
    <property type="entry name" value="Dockerin domain"/>
    <property type="match status" value="1"/>
</dbReference>
<dbReference type="PROSITE" id="PS50911">
    <property type="entry name" value="CHAP"/>
    <property type="match status" value="1"/>
</dbReference>
<dbReference type="SUPFAM" id="SSF54001">
    <property type="entry name" value="Cysteine proteinases"/>
    <property type="match status" value="1"/>
</dbReference>
<feature type="domain" description="Peptidase C51" evidence="2">
    <location>
        <begin position="1"/>
        <end position="133"/>
    </location>
</feature>
<proteinExistence type="predicted"/>
<gene>
    <name evidence="3" type="ORF">RASY3_01715</name>
</gene>
<dbReference type="CDD" id="cd14256">
    <property type="entry name" value="Dockerin_I"/>
    <property type="match status" value="1"/>
</dbReference>
<dbReference type="Proteomes" id="UP000021369">
    <property type="component" value="Unassembled WGS sequence"/>
</dbReference>
<evidence type="ECO:0000256" key="1">
    <source>
        <dbReference type="SAM" id="MobiDB-lite"/>
    </source>
</evidence>
<dbReference type="InterPro" id="IPR036439">
    <property type="entry name" value="Dockerin_dom_sf"/>
</dbReference>
<dbReference type="GO" id="GO:0000272">
    <property type="term" value="P:polysaccharide catabolic process"/>
    <property type="evidence" value="ECO:0007669"/>
    <property type="project" value="InterPro"/>
</dbReference>